<evidence type="ECO:0000313" key="1">
    <source>
        <dbReference type="EMBL" id="RDB35820.1"/>
    </source>
</evidence>
<dbReference type="AlphaFoldDB" id="A0A369KR09"/>
<sequence>MAYPINSRVEEKENNKSQPTLRDWNSQFLTCSELFFPIMPYGQIFSNNTDWPSLNELNYYKPQGLITRSGLEIFFILQKGARHKVGLDNLYEPRIYLKGEVKTRSKNWHDFFNSQIWYHFPKSKAALNMRHFIAFDEIAQFPWSASPISRSREQDFLTMFDEGGCALMCSAERSMPFIFGHATYEQIVYGNLDLSMCTLKIQCDDSFFNLNSIEQIAYVDHSLALLLANRSLYKKSNAFFSLSITKAKEFLLNLSQFQLL</sequence>
<dbReference type="EMBL" id="QOVW01000074">
    <property type="protein sequence ID" value="RDB35820.1"/>
    <property type="molecule type" value="Genomic_DNA"/>
</dbReference>
<dbReference type="RefSeq" id="WP_338637682.1">
    <property type="nucleotide sequence ID" value="NZ_CP146516.1"/>
</dbReference>
<keyword evidence="2" id="KW-1185">Reference proteome</keyword>
<organism evidence="1 2">
    <name type="scientific">Spirobacillus cienkowskii</name>
    <dbReference type="NCBI Taxonomy" id="495820"/>
    <lineage>
        <taxon>Bacteria</taxon>
        <taxon>Pseudomonadati</taxon>
        <taxon>Bdellovibrionota</taxon>
        <taxon>Oligoflexia</taxon>
        <taxon>Silvanigrellales</taxon>
        <taxon>Spirobacillus</taxon>
    </lineage>
</organism>
<dbReference type="Proteomes" id="UP000253934">
    <property type="component" value="Unassembled WGS sequence"/>
</dbReference>
<evidence type="ECO:0000313" key="2">
    <source>
        <dbReference type="Proteomes" id="UP000253934"/>
    </source>
</evidence>
<accession>A0A369KR09</accession>
<reference evidence="1" key="1">
    <citation type="submission" date="2018-04" db="EMBL/GenBank/DDBJ databases">
        <title>Draft genome sequence of the Candidatus Spirobacillus cienkowskii, a pathogen of freshwater Daphnia species, reconstructed from hemolymph metagenomic reads.</title>
        <authorList>
            <person name="Bresciani L."/>
            <person name="Lemos L.N."/>
            <person name="Wale N."/>
            <person name="Lin J.Y."/>
            <person name="Fernandes G.R."/>
            <person name="Duffy M.A."/>
            <person name="Rodrigues J.M."/>
        </authorList>
    </citation>
    <scope>NUCLEOTIDE SEQUENCE [LARGE SCALE GENOMIC DNA]</scope>
    <source>
        <strain evidence="1">Binning01</strain>
    </source>
</reference>
<gene>
    <name evidence="1" type="ORF">DCC88_08235</name>
</gene>
<dbReference type="Pfam" id="PF11227">
    <property type="entry name" value="DUF3025"/>
    <property type="match status" value="1"/>
</dbReference>
<name>A0A369KR09_9BACT</name>
<comment type="caution">
    <text evidence="1">The sequence shown here is derived from an EMBL/GenBank/DDBJ whole genome shotgun (WGS) entry which is preliminary data.</text>
</comment>
<dbReference type="InterPro" id="IPR021390">
    <property type="entry name" value="DUF3025"/>
</dbReference>
<proteinExistence type="predicted"/>
<protein>
    <submittedName>
        <fullName evidence="1">DUF3025 domain-containing protein</fullName>
    </submittedName>
</protein>